<reference evidence="2 3" key="1">
    <citation type="journal article" date="2011" name="Science">
        <title>The Selaginella genome identifies genetic changes associated with the evolution of vascular plants.</title>
        <authorList>
            <person name="Banks J.A."/>
            <person name="Nishiyama T."/>
            <person name="Hasebe M."/>
            <person name="Bowman J.L."/>
            <person name="Gribskov M."/>
            <person name="dePamphilis C."/>
            <person name="Albert V.A."/>
            <person name="Aono N."/>
            <person name="Aoyama T."/>
            <person name="Ambrose B.A."/>
            <person name="Ashton N.W."/>
            <person name="Axtell M.J."/>
            <person name="Barker E."/>
            <person name="Barker M.S."/>
            <person name="Bennetzen J.L."/>
            <person name="Bonawitz N.D."/>
            <person name="Chapple C."/>
            <person name="Cheng C."/>
            <person name="Correa L.G."/>
            <person name="Dacre M."/>
            <person name="DeBarry J."/>
            <person name="Dreyer I."/>
            <person name="Elias M."/>
            <person name="Engstrom E.M."/>
            <person name="Estelle M."/>
            <person name="Feng L."/>
            <person name="Finet C."/>
            <person name="Floyd S.K."/>
            <person name="Frommer W.B."/>
            <person name="Fujita T."/>
            <person name="Gramzow L."/>
            <person name="Gutensohn M."/>
            <person name="Harholt J."/>
            <person name="Hattori M."/>
            <person name="Heyl A."/>
            <person name="Hirai T."/>
            <person name="Hiwatashi Y."/>
            <person name="Ishikawa M."/>
            <person name="Iwata M."/>
            <person name="Karol K.G."/>
            <person name="Koehler B."/>
            <person name="Kolukisaoglu U."/>
            <person name="Kubo M."/>
            <person name="Kurata T."/>
            <person name="Lalonde S."/>
            <person name="Li K."/>
            <person name="Li Y."/>
            <person name="Litt A."/>
            <person name="Lyons E."/>
            <person name="Manning G."/>
            <person name="Maruyama T."/>
            <person name="Michael T.P."/>
            <person name="Mikami K."/>
            <person name="Miyazaki S."/>
            <person name="Morinaga S."/>
            <person name="Murata T."/>
            <person name="Mueller-Roeber B."/>
            <person name="Nelson D.R."/>
            <person name="Obara M."/>
            <person name="Oguri Y."/>
            <person name="Olmstead R.G."/>
            <person name="Onodera N."/>
            <person name="Petersen B.L."/>
            <person name="Pils B."/>
            <person name="Prigge M."/>
            <person name="Rensing S.A."/>
            <person name="Riano-Pachon D.M."/>
            <person name="Roberts A.W."/>
            <person name="Sato Y."/>
            <person name="Scheller H.V."/>
            <person name="Schulz B."/>
            <person name="Schulz C."/>
            <person name="Shakirov E.V."/>
            <person name="Shibagaki N."/>
            <person name="Shinohara N."/>
            <person name="Shippen D.E."/>
            <person name="Soerensen I."/>
            <person name="Sotooka R."/>
            <person name="Sugimoto N."/>
            <person name="Sugita M."/>
            <person name="Sumikawa N."/>
            <person name="Tanurdzic M."/>
            <person name="Theissen G."/>
            <person name="Ulvskov P."/>
            <person name="Wakazuki S."/>
            <person name="Weng J.K."/>
            <person name="Willats W.W."/>
            <person name="Wipf D."/>
            <person name="Wolf P.G."/>
            <person name="Yang L."/>
            <person name="Zimmer A.D."/>
            <person name="Zhu Q."/>
            <person name="Mitros T."/>
            <person name="Hellsten U."/>
            <person name="Loque D."/>
            <person name="Otillar R."/>
            <person name="Salamov A."/>
            <person name="Schmutz J."/>
            <person name="Shapiro H."/>
            <person name="Lindquist E."/>
            <person name="Lucas S."/>
            <person name="Rokhsar D."/>
            <person name="Grigoriev I.V."/>
        </authorList>
    </citation>
    <scope>NUCLEOTIDE SEQUENCE [LARGE SCALE GENOMIC DNA]</scope>
</reference>
<dbReference type="KEGG" id="smo:SELMODRAFT_446054"/>
<dbReference type="Pfam" id="PF00498">
    <property type="entry name" value="FHA"/>
    <property type="match status" value="1"/>
</dbReference>
<dbReference type="SUPFAM" id="SSF49879">
    <property type="entry name" value="SMAD/FHA domain"/>
    <property type="match status" value="1"/>
</dbReference>
<keyword evidence="3" id="KW-1185">Reference proteome</keyword>
<protein>
    <recommendedName>
        <fullName evidence="1">FHA domain-containing protein</fullName>
    </recommendedName>
</protein>
<dbReference type="PANTHER" id="PTHR23308">
    <property type="entry name" value="NUCLEAR INHIBITOR OF PROTEIN PHOSPHATASE-1"/>
    <property type="match status" value="1"/>
</dbReference>
<name>D8SNC8_SELML</name>
<evidence type="ECO:0000259" key="1">
    <source>
        <dbReference type="PROSITE" id="PS50006"/>
    </source>
</evidence>
<dbReference type="InterPro" id="IPR008984">
    <property type="entry name" value="SMAD_FHA_dom_sf"/>
</dbReference>
<dbReference type="FunFam" id="2.60.200.20:FF:000063">
    <property type="entry name" value="Predicted protein"/>
    <property type="match status" value="1"/>
</dbReference>
<dbReference type="FunCoup" id="D8SNC8">
    <property type="interactions" value="1598"/>
</dbReference>
<dbReference type="Gene3D" id="2.60.200.20">
    <property type="match status" value="1"/>
</dbReference>
<dbReference type="InterPro" id="IPR050923">
    <property type="entry name" value="Cell_Proc_Reg/RNA_Proc"/>
</dbReference>
<dbReference type="GO" id="GO:0003729">
    <property type="term" value="F:mRNA binding"/>
    <property type="evidence" value="ECO:0000318"/>
    <property type="project" value="GO_Central"/>
</dbReference>
<evidence type="ECO:0000313" key="2">
    <source>
        <dbReference type="EMBL" id="EFJ14147.1"/>
    </source>
</evidence>
<gene>
    <name evidence="2" type="ORF">SELMODRAFT_446054</name>
</gene>
<dbReference type="PROSITE" id="PS50006">
    <property type="entry name" value="FHA_DOMAIN"/>
    <property type="match status" value="1"/>
</dbReference>
<dbReference type="EMBL" id="GL377629">
    <property type="protein sequence ID" value="EFJ14147.1"/>
    <property type="molecule type" value="Genomic_DNA"/>
</dbReference>
<dbReference type="Proteomes" id="UP000001514">
    <property type="component" value="Unassembled WGS sequence"/>
</dbReference>
<organism evidence="3">
    <name type="scientific">Selaginella moellendorffii</name>
    <name type="common">Spikemoss</name>
    <dbReference type="NCBI Taxonomy" id="88036"/>
    <lineage>
        <taxon>Eukaryota</taxon>
        <taxon>Viridiplantae</taxon>
        <taxon>Streptophyta</taxon>
        <taxon>Embryophyta</taxon>
        <taxon>Tracheophyta</taxon>
        <taxon>Lycopodiopsida</taxon>
        <taxon>Selaginellales</taxon>
        <taxon>Selaginellaceae</taxon>
        <taxon>Selaginella</taxon>
    </lineage>
</organism>
<dbReference type="eggNOG" id="ENOG502RZUN">
    <property type="taxonomic scope" value="Eukaryota"/>
</dbReference>
<dbReference type="AlphaFoldDB" id="D8SNC8"/>
<accession>D8SNC8</accession>
<dbReference type="Gramene" id="EFJ14147">
    <property type="protein sequence ID" value="EFJ14147"/>
    <property type="gene ID" value="SELMODRAFT_446054"/>
</dbReference>
<dbReference type="SMART" id="SM00240">
    <property type="entry name" value="FHA"/>
    <property type="match status" value="1"/>
</dbReference>
<dbReference type="HOGENOM" id="CLU_783897_0_0_1"/>
<feature type="domain" description="FHA" evidence="1">
    <location>
        <begin position="254"/>
        <end position="304"/>
    </location>
</feature>
<dbReference type="InParanoid" id="D8SNC8"/>
<dbReference type="CDD" id="cd00060">
    <property type="entry name" value="FHA"/>
    <property type="match status" value="1"/>
</dbReference>
<dbReference type="InterPro" id="IPR000253">
    <property type="entry name" value="FHA_dom"/>
</dbReference>
<dbReference type="GO" id="GO:0005634">
    <property type="term" value="C:nucleus"/>
    <property type="evidence" value="ECO:0000318"/>
    <property type="project" value="GO_Central"/>
</dbReference>
<proteinExistence type="predicted"/>
<evidence type="ECO:0000313" key="3">
    <source>
        <dbReference type="Proteomes" id="UP000001514"/>
    </source>
</evidence>
<sequence length="354" mass="39516">MKSRFLFQGSFPYSLLVDWFWLFEYPICLFEIVALWLGCLPTGLHAQKICLCTILIPPGAGGLLIISGSDKCNLEVDRCVHAALVMASEEKWRRQSLWKRVEQFSELTSKKTGALYRGQLMSRFVTSTAQFDARILYLPRVLPCRRVYLTWQLMPEDKQLNPRAWPAVAPSSWPSSRALWNHCGGGAIGLNVNLVQTHSRETRIWQRSSSFARLFAAAAVDTKWLLEPIGDGDCRHIGEEVPLPSAFELSTDAATVGRVADKADIVIPVGTVSGLHARLEKRDSMLMVTDLDSTNGTFVNNRRVRPGAVTPVPPGSSITFGDEHLAQFKVSMIEKGEENTESIYIEAQFTEAED</sequence>